<dbReference type="SUPFAM" id="SSF53474">
    <property type="entry name" value="alpha/beta-Hydrolases"/>
    <property type="match status" value="1"/>
</dbReference>
<protein>
    <submittedName>
        <fullName evidence="5">Unannotated protein</fullName>
    </submittedName>
</protein>
<comment type="similarity">
    <text evidence="1">Belongs to the AB hydrolase superfamily. AB hydrolase 2 family.</text>
</comment>
<feature type="domain" description="Phospholipase/carboxylesterase/thioesterase" evidence="4">
    <location>
        <begin position="19"/>
        <end position="215"/>
    </location>
</feature>
<dbReference type="Gene3D" id="3.40.50.1820">
    <property type="entry name" value="alpha/beta hydrolase"/>
    <property type="match status" value="1"/>
</dbReference>
<evidence type="ECO:0000256" key="3">
    <source>
        <dbReference type="SAM" id="MobiDB-lite"/>
    </source>
</evidence>
<sequence length="220" mass="23489">MSTPDTPQLVHRERPADGEPDGLLVLHHGRGADEHDLIGLADVLDPERRLHIVTPGGPLRVPGWPGKHWYVVPRVGYPDPDSFRSSFLALSAFHDALWERTGVPPARTVLGGFSMGSVMSHATGLGGGRPVVAGVLGMSGFVPTVEGWSPELEGRTATRVLNAHGRQDPVIGHEFADRARALVTAGGLDLTALDHDGGHQIAPEHVATIAGWIRETLPPR</sequence>
<evidence type="ECO:0000313" key="5">
    <source>
        <dbReference type="EMBL" id="CAB4917775.1"/>
    </source>
</evidence>
<dbReference type="InterPro" id="IPR050565">
    <property type="entry name" value="LYPA1-2/EST-like"/>
</dbReference>
<name>A0A6J7HN33_9ZZZZ</name>
<dbReference type="Pfam" id="PF02230">
    <property type="entry name" value="Abhydrolase_2"/>
    <property type="match status" value="1"/>
</dbReference>
<accession>A0A6J7HN33</accession>
<dbReference type="PANTHER" id="PTHR10655">
    <property type="entry name" value="LYSOPHOSPHOLIPASE-RELATED"/>
    <property type="match status" value="1"/>
</dbReference>
<dbReference type="AlphaFoldDB" id="A0A6J7HN33"/>
<organism evidence="5">
    <name type="scientific">freshwater metagenome</name>
    <dbReference type="NCBI Taxonomy" id="449393"/>
    <lineage>
        <taxon>unclassified sequences</taxon>
        <taxon>metagenomes</taxon>
        <taxon>ecological metagenomes</taxon>
    </lineage>
</organism>
<dbReference type="PANTHER" id="PTHR10655:SF17">
    <property type="entry name" value="LYSOPHOSPHOLIPASE-LIKE PROTEIN 1"/>
    <property type="match status" value="1"/>
</dbReference>
<reference evidence="5" key="1">
    <citation type="submission" date="2020-05" db="EMBL/GenBank/DDBJ databases">
        <authorList>
            <person name="Chiriac C."/>
            <person name="Salcher M."/>
            <person name="Ghai R."/>
            <person name="Kavagutti S V."/>
        </authorList>
    </citation>
    <scope>NUCLEOTIDE SEQUENCE</scope>
</reference>
<dbReference type="InterPro" id="IPR029058">
    <property type="entry name" value="AB_hydrolase_fold"/>
</dbReference>
<gene>
    <name evidence="5" type="ORF">UFOPK3564_01667</name>
</gene>
<dbReference type="EMBL" id="CAFBMK010000090">
    <property type="protein sequence ID" value="CAB4917775.1"/>
    <property type="molecule type" value="Genomic_DNA"/>
</dbReference>
<keyword evidence="2" id="KW-0378">Hydrolase</keyword>
<evidence type="ECO:0000256" key="1">
    <source>
        <dbReference type="ARBA" id="ARBA00006499"/>
    </source>
</evidence>
<evidence type="ECO:0000256" key="2">
    <source>
        <dbReference type="ARBA" id="ARBA00022801"/>
    </source>
</evidence>
<dbReference type="InterPro" id="IPR003140">
    <property type="entry name" value="PLipase/COase/thioEstase"/>
</dbReference>
<dbReference type="GO" id="GO:0016787">
    <property type="term" value="F:hydrolase activity"/>
    <property type="evidence" value="ECO:0007669"/>
    <property type="project" value="UniProtKB-KW"/>
</dbReference>
<evidence type="ECO:0000259" key="4">
    <source>
        <dbReference type="Pfam" id="PF02230"/>
    </source>
</evidence>
<proteinExistence type="inferred from homology"/>
<feature type="region of interest" description="Disordered" evidence="3">
    <location>
        <begin position="1"/>
        <end position="20"/>
    </location>
</feature>